<evidence type="ECO:0000256" key="1">
    <source>
        <dbReference type="ARBA" id="ARBA00022737"/>
    </source>
</evidence>
<feature type="repeat" description="PPR" evidence="2">
    <location>
        <begin position="608"/>
        <end position="642"/>
    </location>
</feature>
<gene>
    <name evidence="3" type="primary">PCMP-E76_5</name>
    <name evidence="3" type="ORF">CK203_071354</name>
</gene>
<dbReference type="PROSITE" id="PS51375">
    <property type="entry name" value="PPR"/>
    <property type="match status" value="5"/>
</dbReference>
<dbReference type="FunFam" id="1.25.40.10:FF:000366">
    <property type="entry name" value="Pentatricopeptide (PPR) repeat-containing protein"/>
    <property type="match status" value="1"/>
</dbReference>
<dbReference type="InterPro" id="IPR046848">
    <property type="entry name" value="E_motif"/>
</dbReference>
<dbReference type="Proteomes" id="UP000288805">
    <property type="component" value="Unassembled WGS sequence"/>
</dbReference>
<feature type="repeat" description="PPR" evidence="2">
    <location>
        <begin position="243"/>
        <end position="277"/>
    </location>
</feature>
<evidence type="ECO:0000313" key="3">
    <source>
        <dbReference type="EMBL" id="RVW50893.1"/>
    </source>
</evidence>
<evidence type="ECO:0000313" key="4">
    <source>
        <dbReference type="Proteomes" id="UP000288805"/>
    </source>
</evidence>
<keyword evidence="1" id="KW-0677">Repeat</keyword>
<name>A0A438ET36_VITVI</name>
<dbReference type="FunFam" id="1.25.40.10:FF:000285">
    <property type="entry name" value="Pentatricopeptide repeat-containing protein, chloroplastic"/>
    <property type="match status" value="1"/>
</dbReference>
<dbReference type="GO" id="GO:0009451">
    <property type="term" value="P:RNA modification"/>
    <property type="evidence" value="ECO:0007669"/>
    <property type="project" value="InterPro"/>
</dbReference>
<accession>A0A438ET36</accession>
<reference evidence="3 4" key="1">
    <citation type="journal article" date="2018" name="PLoS Genet.">
        <title>Population sequencing reveals clonal diversity and ancestral inbreeding in the grapevine cultivar Chardonnay.</title>
        <authorList>
            <person name="Roach M.J."/>
            <person name="Johnson D.L."/>
            <person name="Bohlmann J."/>
            <person name="van Vuuren H.J."/>
            <person name="Jones S.J."/>
            <person name="Pretorius I.S."/>
            <person name="Schmidt S.A."/>
            <person name="Borneman A.R."/>
        </authorList>
    </citation>
    <scope>NUCLEOTIDE SEQUENCE [LARGE SCALE GENOMIC DNA]</scope>
    <source>
        <strain evidence="4">cv. Chardonnay</strain>
        <tissue evidence="3">Leaf</tissue>
    </source>
</reference>
<dbReference type="EMBL" id="QGNW01001190">
    <property type="protein sequence ID" value="RVW50893.1"/>
    <property type="molecule type" value="Genomic_DNA"/>
</dbReference>
<dbReference type="FunFam" id="1.25.40.10:FF:000780">
    <property type="entry name" value="Pentatricopeptide repeat-containing protein isoform A"/>
    <property type="match status" value="1"/>
</dbReference>
<feature type="repeat" description="PPR" evidence="2">
    <location>
        <begin position="476"/>
        <end position="510"/>
    </location>
</feature>
<comment type="caution">
    <text evidence="3">The sequence shown here is derived from an EMBL/GenBank/DDBJ whole genome shotgun (WGS) entry which is preliminary data.</text>
</comment>
<feature type="repeat" description="PPR" evidence="2">
    <location>
        <begin position="110"/>
        <end position="144"/>
    </location>
</feature>
<dbReference type="InterPro" id="IPR002885">
    <property type="entry name" value="PPR_rpt"/>
</dbReference>
<dbReference type="Pfam" id="PF13041">
    <property type="entry name" value="PPR_2"/>
    <property type="match status" value="4"/>
</dbReference>
<feature type="repeat" description="PPR" evidence="2">
    <location>
        <begin position="375"/>
        <end position="409"/>
    </location>
</feature>
<dbReference type="SUPFAM" id="SSF48452">
    <property type="entry name" value="TPR-like"/>
    <property type="match status" value="2"/>
</dbReference>
<dbReference type="Pfam" id="PF20431">
    <property type="entry name" value="E_motif"/>
    <property type="match status" value="1"/>
</dbReference>
<dbReference type="PANTHER" id="PTHR47926:SF370">
    <property type="entry name" value="DYW DOMAIN-CONTAINING PROTEIN"/>
    <property type="match status" value="1"/>
</dbReference>
<evidence type="ECO:0000256" key="2">
    <source>
        <dbReference type="PROSITE-ProRule" id="PRU00708"/>
    </source>
</evidence>
<dbReference type="Pfam" id="PF01535">
    <property type="entry name" value="PPR"/>
    <property type="match status" value="4"/>
</dbReference>
<organism evidence="3 4">
    <name type="scientific">Vitis vinifera</name>
    <name type="common">Grape</name>
    <dbReference type="NCBI Taxonomy" id="29760"/>
    <lineage>
        <taxon>Eukaryota</taxon>
        <taxon>Viridiplantae</taxon>
        <taxon>Streptophyta</taxon>
        <taxon>Embryophyta</taxon>
        <taxon>Tracheophyta</taxon>
        <taxon>Spermatophyta</taxon>
        <taxon>Magnoliopsida</taxon>
        <taxon>eudicotyledons</taxon>
        <taxon>Gunneridae</taxon>
        <taxon>Pentapetalae</taxon>
        <taxon>rosids</taxon>
        <taxon>Vitales</taxon>
        <taxon>Vitaceae</taxon>
        <taxon>Viteae</taxon>
        <taxon>Vitis</taxon>
    </lineage>
</organism>
<dbReference type="PANTHER" id="PTHR47926">
    <property type="entry name" value="PENTATRICOPEPTIDE REPEAT-CONTAINING PROTEIN"/>
    <property type="match status" value="1"/>
</dbReference>
<dbReference type="FunFam" id="1.25.40.10:FF:001063">
    <property type="entry name" value="Pentatricopeptide repeat-containing protein isoform A"/>
    <property type="match status" value="1"/>
</dbReference>
<dbReference type="Gramene" id="Vitis18g00065.t01">
    <property type="protein sequence ID" value="Vitis18g00065.t01.CDS"/>
    <property type="gene ID" value="Vitis18g00065"/>
</dbReference>
<protein>
    <submittedName>
        <fullName evidence="3">Pentatricopeptide repeat-containing protein</fullName>
    </submittedName>
</protein>
<dbReference type="OrthoDB" id="185373at2759"/>
<dbReference type="KEGG" id="vvi:100249582"/>
<dbReference type="Pfam" id="PF12854">
    <property type="entry name" value="PPR_1"/>
    <property type="match status" value="1"/>
</dbReference>
<dbReference type="GO" id="GO:0003723">
    <property type="term" value="F:RNA binding"/>
    <property type="evidence" value="ECO:0007669"/>
    <property type="project" value="InterPro"/>
</dbReference>
<dbReference type="Gene3D" id="1.25.40.10">
    <property type="entry name" value="Tetratricopeptide repeat domain"/>
    <property type="match status" value="6"/>
</dbReference>
<dbReference type="NCBIfam" id="TIGR00756">
    <property type="entry name" value="PPR"/>
    <property type="match status" value="7"/>
</dbReference>
<dbReference type="FunFam" id="1.25.40.10:FF:000031">
    <property type="entry name" value="Pentatricopeptide repeat-containing protein mitochondrial"/>
    <property type="match status" value="1"/>
</dbReference>
<dbReference type="AlphaFoldDB" id="A0A438ET36"/>
<dbReference type="InterPro" id="IPR046960">
    <property type="entry name" value="PPR_At4g14850-like_plant"/>
</dbReference>
<proteinExistence type="predicted"/>
<dbReference type="SMR" id="A0A438ET36"/>
<dbReference type="FunFam" id="1.25.40.10:FF:000442">
    <property type="entry name" value="Pentatricopeptide repeat-containing protein At3g49710"/>
    <property type="match status" value="1"/>
</dbReference>
<sequence length="853" mass="95641">MIVKFTWGILNRFSHISRPLIRHFSDQATVTTDPMFPQQSYMEMSQKFYESMKECASLRSIPIARKLHAQLIFMGLKSSIFLQNHLLNMYSNCGLISDAYRVFGGIMFPNVYSWNTMISGFADSGQMREAEKLFEKMPERDSVSWNSMMSGYFHNGELEATIKVFVSMVRDCCCVPDPFSFSCVMKASGSLGYLKLALQLHGFAEKFDFGIDTCVETSVLDMYIKCGAMDFAQKVFCRTPNPSLFCWNSMIYGYSKYGSVKKALELFAKMPERDTVSWNTMISILSQHGFGAETLNTFLEMWNQGFRPNSMTYASVLSACTSIYDLEWGAHLHARIVRMEPCLDVYAGCGLIDMYAKCGRLESARQVFDGLTEHNAVSWTSLIGGVAQAGFQEEALVLFNQMREVPVASDQFTLATVLGVCLSQKDISIGEQLHAHTITRGLDSSVPVANALVTMYAKCGDVWKANHAFELMPIRDIISWTAMITAFSQAGDVEKAREYFDKMPERNVISWNSMLATYMQRGYWEEGLKVYIQMLREGVKTDWITFSTSISACADLAVLILGNQILAQAEKLGFSSNVSVANSVVTMYSRCGQIEEAQKMFSSIVMKNLVSWNAMMAGYAQNGQGRKVIEIFEKMLNIGNVPDQISYVSVLSGCSHSGFVSEGQYYFLSMTKDHGISPMSEHFVCMVDLLGRAGQLEQAKNLINQMPFKPNAAIWGALLAACRIHGNTKLAELAVKNLLELDAEGPGSYCLLANIYSESGKIQGVTNVRKLMRDKGVRKNPGCSWIEVDNRVHVFTVDDTNHPQIKDVHRMLEEIIKKIEEIKNYANVMNSGRSHNYHSEKLAVPLRLISLPA</sequence>
<dbReference type="InterPro" id="IPR011990">
    <property type="entry name" value="TPR-like_helical_dom_sf"/>
</dbReference>